<evidence type="ECO:0000256" key="4">
    <source>
        <dbReference type="PIRSR" id="PIRSR600101-1"/>
    </source>
</evidence>
<sequence>MTTNQPPFIRSHRPLIMGRNGAVASNHPVATQAGLDVLRAGGNAVDAALATALTLGVVEPHMSGIGGDGFYHLFDGRTGRSRVFNGTGAAPAAATAGHYRGLAGGIPEFGALSLSVPGSVAGLAMMHAAAGSKEWGALFGPAVSAARDGFAATHAYRHFARENRRRTGPDRRSAAVFLGADGDAPALGALVCQPDLAATLETLARAGADDFYRGGLAARIAAGVAEAGGLMDAADLAACRAEEVEAISITYRGYEVRQTPPNSTGFTMLQMLKIIEGHDLEALGWGTAELVHLMVEAKKRAFVDRERHGADPRHRAIPLDRLLSADYAASLSAGIDAGRAADLPVAGERADGNTTYFCIVDGAGNAVSAIQSINSAFGSGVTAGDTGILMNNRLCYWHLDAGHANLLTPGRRVRHTMNAPVIVKDGKLWGVLGTPGADNQVQVNLQAVVGMIDFGLDPQQALEAPRWTSVQLGQEANYPHTGADRLTVERGLGEAAIAGLRARGHKVEVVGDYEGPCSVEAIRLLDNGVRMAASDPRRDGWAGAY</sequence>
<comment type="catalytic activity">
    <reaction evidence="1 6">
        <text>an S-substituted glutathione + H2O = an S-substituted L-cysteinylglycine + L-glutamate</text>
        <dbReference type="Rhea" id="RHEA:59468"/>
        <dbReference type="ChEBI" id="CHEBI:15377"/>
        <dbReference type="ChEBI" id="CHEBI:29985"/>
        <dbReference type="ChEBI" id="CHEBI:90779"/>
        <dbReference type="ChEBI" id="CHEBI:143103"/>
        <dbReference type="EC" id="3.4.19.13"/>
    </reaction>
</comment>
<reference evidence="7 8" key="1">
    <citation type="submission" date="2018-11" db="EMBL/GenBank/DDBJ databases">
        <title>Genomic Encyclopedia of Type Strains, Phase IV (KMG-IV): sequencing the most valuable type-strain genomes for metagenomic binning, comparative biology and taxonomic classification.</title>
        <authorList>
            <person name="Goeker M."/>
        </authorList>
    </citation>
    <scope>NUCLEOTIDE SEQUENCE [LARGE SCALE GENOMIC DNA]</scope>
    <source>
        <strain evidence="7 8">DSM 5900</strain>
    </source>
</reference>
<accession>A0A3N1KR83</accession>
<dbReference type="InterPro" id="IPR029055">
    <property type="entry name" value="Ntn_hydrolases_N"/>
</dbReference>
<dbReference type="GO" id="GO:0103068">
    <property type="term" value="F:leukotriene C4 gamma-glutamyl transferase activity"/>
    <property type="evidence" value="ECO:0007669"/>
    <property type="project" value="UniProtKB-EC"/>
</dbReference>
<dbReference type="Proteomes" id="UP000278222">
    <property type="component" value="Unassembled WGS sequence"/>
</dbReference>
<dbReference type="SUPFAM" id="SSF56235">
    <property type="entry name" value="N-terminal nucleophile aminohydrolases (Ntn hydrolases)"/>
    <property type="match status" value="1"/>
</dbReference>
<evidence type="ECO:0000256" key="6">
    <source>
        <dbReference type="RuleBase" id="RU368036"/>
    </source>
</evidence>
<evidence type="ECO:0000256" key="2">
    <source>
        <dbReference type="ARBA" id="ARBA00001089"/>
    </source>
</evidence>
<comment type="subunit">
    <text evidence="6">This enzyme consists of two polypeptide chains, which are synthesized in precursor form from a single polypeptide.</text>
</comment>
<evidence type="ECO:0000256" key="3">
    <source>
        <dbReference type="ARBA" id="ARBA00047417"/>
    </source>
</evidence>
<dbReference type="InterPro" id="IPR052896">
    <property type="entry name" value="GGT-like_enzyme"/>
</dbReference>
<keyword evidence="6 7" id="KW-0378">Hydrolase</keyword>
<dbReference type="AlphaFoldDB" id="A0A3N1KR83"/>
<comment type="caution">
    <text evidence="7">The sequence shown here is derived from an EMBL/GenBank/DDBJ whole genome shotgun (WGS) entry which is preliminary data.</text>
</comment>
<evidence type="ECO:0000256" key="1">
    <source>
        <dbReference type="ARBA" id="ARBA00001049"/>
    </source>
</evidence>
<comment type="catalytic activity">
    <reaction evidence="2 6">
        <text>glutathione + H2O = L-cysteinylglycine + L-glutamate</text>
        <dbReference type="Rhea" id="RHEA:28807"/>
        <dbReference type="ChEBI" id="CHEBI:15377"/>
        <dbReference type="ChEBI" id="CHEBI:29985"/>
        <dbReference type="ChEBI" id="CHEBI:57925"/>
        <dbReference type="ChEBI" id="CHEBI:61694"/>
        <dbReference type="EC" id="3.4.19.13"/>
    </reaction>
</comment>
<keyword evidence="8" id="KW-1185">Reference proteome</keyword>
<evidence type="ECO:0000313" key="8">
    <source>
        <dbReference type="Proteomes" id="UP000278222"/>
    </source>
</evidence>
<protein>
    <recommendedName>
        <fullName evidence="6">Glutathione hydrolase proenzyme</fullName>
        <ecNumber evidence="6">2.3.2.2</ecNumber>
        <ecNumber evidence="6">3.4.19.13</ecNumber>
    </recommendedName>
    <component>
        <recommendedName>
            <fullName evidence="6">Glutathione hydrolase large chain</fullName>
        </recommendedName>
    </component>
    <component>
        <recommendedName>
            <fullName evidence="6">Glutathione hydrolase small chain</fullName>
        </recommendedName>
    </component>
</protein>
<organism evidence="7 8">
    <name type="scientific">Stella humosa</name>
    <dbReference type="NCBI Taxonomy" id="94"/>
    <lineage>
        <taxon>Bacteria</taxon>
        <taxon>Pseudomonadati</taxon>
        <taxon>Pseudomonadota</taxon>
        <taxon>Alphaproteobacteria</taxon>
        <taxon>Rhodospirillales</taxon>
        <taxon>Stellaceae</taxon>
        <taxon>Stella</taxon>
    </lineage>
</organism>
<dbReference type="GO" id="GO:0036374">
    <property type="term" value="F:glutathione hydrolase activity"/>
    <property type="evidence" value="ECO:0007669"/>
    <property type="project" value="UniProtKB-UniRule"/>
</dbReference>
<comment type="PTM">
    <text evidence="6">Cleaved by autocatalysis into a large and a small subunit.</text>
</comment>
<feature type="binding site" evidence="5">
    <location>
        <begin position="372"/>
        <end position="374"/>
    </location>
    <ligand>
        <name>L-glutamate</name>
        <dbReference type="ChEBI" id="CHEBI:29985"/>
    </ligand>
</feature>
<dbReference type="PRINTS" id="PR01210">
    <property type="entry name" value="GGTRANSPTASE"/>
</dbReference>
<dbReference type="PANTHER" id="PTHR43881:SF5">
    <property type="entry name" value="GAMMA-GLUTAMYLTRANSPEPTIDASE"/>
    <property type="match status" value="1"/>
</dbReference>
<dbReference type="InterPro" id="IPR043138">
    <property type="entry name" value="GGT_lsub"/>
</dbReference>
<comment type="pathway">
    <text evidence="6">Sulfur metabolism; glutathione metabolism.</text>
</comment>
<keyword evidence="6" id="KW-0012">Acyltransferase</keyword>
<gene>
    <name evidence="7" type="ORF">EDC65_5488</name>
</gene>
<proteinExistence type="inferred from homology"/>
<dbReference type="NCBIfam" id="TIGR00066">
    <property type="entry name" value="g_glut_trans"/>
    <property type="match status" value="1"/>
</dbReference>
<comment type="similarity">
    <text evidence="6">Belongs to the gamma-glutamyltransferase family.</text>
</comment>
<dbReference type="Gene3D" id="1.10.246.130">
    <property type="match status" value="1"/>
</dbReference>
<evidence type="ECO:0000256" key="5">
    <source>
        <dbReference type="PIRSR" id="PIRSR600101-2"/>
    </source>
</evidence>
<dbReference type="Gene3D" id="3.60.20.40">
    <property type="match status" value="1"/>
</dbReference>
<feature type="binding site" evidence="5">
    <location>
        <position position="437"/>
    </location>
    <ligand>
        <name>L-glutamate</name>
        <dbReference type="ChEBI" id="CHEBI:29985"/>
    </ligand>
</feature>
<keyword evidence="6" id="KW-0317">Glutathione biosynthesis</keyword>
<dbReference type="InterPro" id="IPR043137">
    <property type="entry name" value="GGT_ssub_C"/>
</dbReference>
<dbReference type="EMBL" id="RJKX01000020">
    <property type="protein sequence ID" value="ROP80838.1"/>
    <property type="molecule type" value="Genomic_DNA"/>
</dbReference>
<evidence type="ECO:0000313" key="7">
    <source>
        <dbReference type="EMBL" id="ROP80838.1"/>
    </source>
</evidence>
<feature type="active site" description="Nucleophile" evidence="4">
    <location>
        <position position="354"/>
    </location>
</feature>
<dbReference type="EC" id="3.4.19.13" evidence="6"/>
<comment type="catalytic activity">
    <reaction evidence="3 6">
        <text>an N-terminal (5-L-glutamyl)-[peptide] + an alpha-amino acid = 5-L-glutamyl amino acid + an N-terminal L-alpha-aminoacyl-[peptide]</text>
        <dbReference type="Rhea" id="RHEA:23904"/>
        <dbReference type="Rhea" id="RHEA-COMP:9780"/>
        <dbReference type="Rhea" id="RHEA-COMP:9795"/>
        <dbReference type="ChEBI" id="CHEBI:77644"/>
        <dbReference type="ChEBI" id="CHEBI:78597"/>
        <dbReference type="ChEBI" id="CHEBI:78599"/>
        <dbReference type="ChEBI" id="CHEBI:78608"/>
        <dbReference type="EC" id="2.3.2.2"/>
    </reaction>
</comment>
<keyword evidence="6" id="KW-0865">Zymogen</keyword>
<dbReference type="PANTHER" id="PTHR43881">
    <property type="entry name" value="GAMMA-GLUTAMYLTRANSPEPTIDASE (AFU_ORTHOLOGUE AFUA_4G13580)"/>
    <property type="match status" value="1"/>
</dbReference>
<keyword evidence="6" id="KW-0808">Transferase</keyword>
<dbReference type="EC" id="2.3.2.2" evidence="6"/>
<dbReference type="GO" id="GO:0006750">
    <property type="term" value="P:glutathione biosynthetic process"/>
    <property type="evidence" value="ECO:0007669"/>
    <property type="project" value="UniProtKB-KW"/>
</dbReference>
<dbReference type="RefSeq" id="WP_170216767.1">
    <property type="nucleotide sequence ID" value="NZ_AP019700.1"/>
</dbReference>
<dbReference type="GO" id="GO:0006751">
    <property type="term" value="P:glutathione catabolic process"/>
    <property type="evidence" value="ECO:0007669"/>
    <property type="project" value="UniProtKB-UniRule"/>
</dbReference>
<dbReference type="Pfam" id="PF01019">
    <property type="entry name" value="G_glu_transpept"/>
    <property type="match status" value="1"/>
</dbReference>
<name>A0A3N1KR83_9PROT</name>
<dbReference type="UniPathway" id="UPA00204"/>
<dbReference type="InterPro" id="IPR000101">
    <property type="entry name" value="GGT_peptidase"/>
</dbReference>